<dbReference type="EMBL" id="FQUU01000014">
    <property type="protein sequence ID" value="SHF62470.1"/>
    <property type="molecule type" value="Genomic_DNA"/>
</dbReference>
<dbReference type="RefSeq" id="WP_072836272.1">
    <property type="nucleotide sequence ID" value="NZ_FQUU01000014.1"/>
</dbReference>
<dbReference type="AlphaFoldDB" id="A0A1M5D6I4"/>
<evidence type="ECO:0000313" key="2">
    <source>
        <dbReference type="EMBL" id="SHF62470.1"/>
    </source>
</evidence>
<evidence type="ECO:0000259" key="1">
    <source>
        <dbReference type="Pfam" id="PF08522"/>
    </source>
</evidence>
<dbReference type="Pfam" id="PF08522">
    <property type="entry name" value="BT_3987-like_N"/>
    <property type="match status" value="1"/>
</dbReference>
<evidence type="ECO:0000313" key="3">
    <source>
        <dbReference type="Proteomes" id="UP000184048"/>
    </source>
</evidence>
<accession>A0A1M5D6I4</accession>
<dbReference type="STRING" id="1121884.SAMN02745131_03126"/>
<proteinExistence type="predicted"/>
<keyword evidence="3" id="KW-1185">Reference proteome</keyword>
<dbReference type="OrthoDB" id="740324at2"/>
<dbReference type="Proteomes" id="UP000184048">
    <property type="component" value="Unassembled WGS sequence"/>
</dbReference>
<protein>
    <recommendedName>
        <fullName evidence="1">BT-3987-like N-terminal domain-containing protein</fullName>
    </recommendedName>
</protein>
<name>A0A1M5D6I4_9BACT</name>
<reference evidence="2 3" key="1">
    <citation type="submission" date="2016-11" db="EMBL/GenBank/DDBJ databases">
        <authorList>
            <person name="Jaros S."/>
            <person name="Januszkiewicz K."/>
            <person name="Wedrychowicz H."/>
        </authorList>
    </citation>
    <scope>NUCLEOTIDE SEQUENCE [LARGE SCALE GENOMIC DNA]</scope>
    <source>
        <strain evidence="2 3">DSM 18119</strain>
    </source>
</reference>
<dbReference type="InterPro" id="IPR013728">
    <property type="entry name" value="BT_3987-like_N"/>
</dbReference>
<feature type="domain" description="BT-3987-like N-terminal" evidence="1">
    <location>
        <begin position="65"/>
        <end position="162"/>
    </location>
</feature>
<dbReference type="PROSITE" id="PS51257">
    <property type="entry name" value="PROKAR_LIPOPROTEIN"/>
    <property type="match status" value="1"/>
</dbReference>
<organism evidence="2 3">
    <name type="scientific">Flavisolibacter ginsengisoli DSM 18119</name>
    <dbReference type="NCBI Taxonomy" id="1121884"/>
    <lineage>
        <taxon>Bacteria</taxon>
        <taxon>Pseudomonadati</taxon>
        <taxon>Bacteroidota</taxon>
        <taxon>Chitinophagia</taxon>
        <taxon>Chitinophagales</taxon>
        <taxon>Chitinophagaceae</taxon>
        <taxon>Flavisolibacter</taxon>
    </lineage>
</organism>
<dbReference type="Gene3D" id="2.60.40.1740">
    <property type="entry name" value="hypothetical protein (bacova_03559)"/>
    <property type="match status" value="1"/>
</dbReference>
<gene>
    <name evidence="2" type="ORF">SAMN02745131_03126</name>
</gene>
<sequence>MRQSKIFFFLLAAAVSVTSCLKKDRMNIDLDQGPKNVVEFDNTGSNMAKVSSKFPGFYSDLGVLSAGQSKTFNINVSYSGADVAPQDITVKLELDQAALDKYNEDNGTSLEIPPSDVVSFPSTVVIKQGQRSATVPATVTLASDFDFDKAYGLPLKIASATTGTISQNFGKVVYSFGVRNKYDGIYKLTGHHNRVPYNYPYEVTMHMVTVGPNSVIFYWPDVQTYGHPIGVGPDPVNDVSWYGGGIAPVVVFDPATDKVVNVYNSGGATPITMFTGAGSRVSLFDPATHNITVDWNYNNNPLRAFFDNLEYIGPR</sequence>